<keyword evidence="1" id="KW-0812">Transmembrane</keyword>
<feature type="transmembrane region" description="Helical" evidence="1">
    <location>
        <begin position="177"/>
        <end position="198"/>
    </location>
</feature>
<proteinExistence type="predicted"/>
<evidence type="ECO:0000313" key="4">
    <source>
        <dbReference type="Proteomes" id="UP001215280"/>
    </source>
</evidence>
<gene>
    <name evidence="3" type="ORF">DFH07DRAFT_963603</name>
</gene>
<feature type="transmembrane region" description="Helical" evidence="1">
    <location>
        <begin position="12"/>
        <end position="36"/>
    </location>
</feature>
<name>A0AAD7N3G3_9AGAR</name>
<dbReference type="AlphaFoldDB" id="A0AAD7N3G3"/>
<reference evidence="3" key="1">
    <citation type="submission" date="2023-03" db="EMBL/GenBank/DDBJ databases">
        <title>Massive genome expansion in bonnet fungi (Mycena s.s.) driven by repeated elements and novel gene families across ecological guilds.</title>
        <authorList>
            <consortium name="Lawrence Berkeley National Laboratory"/>
            <person name="Harder C.B."/>
            <person name="Miyauchi S."/>
            <person name="Viragh M."/>
            <person name="Kuo A."/>
            <person name="Thoen E."/>
            <person name="Andreopoulos B."/>
            <person name="Lu D."/>
            <person name="Skrede I."/>
            <person name="Drula E."/>
            <person name="Henrissat B."/>
            <person name="Morin E."/>
            <person name="Kohler A."/>
            <person name="Barry K."/>
            <person name="LaButti K."/>
            <person name="Morin E."/>
            <person name="Salamov A."/>
            <person name="Lipzen A."/>
            <person name="Mereny Z."/>
            <person name="Hegedus B."/>
            <person name="Baldrian P."/>
            <person name="Stursova M."/>
            <person name="Weitz H."/>
            <person name="Taylor A."/>
            <person name="Grigoriev I.V."/>
            <person name="Nagy L.G."/>
            <person name="Martin F."/>
            <person name="Kauserud H."/>
        </authorList>
    </citation>
    <scope>NUCLEOTIDE SEQUENCE</scope>
    <source>
        <strain evidence="3">CBHHK188m</strain>
    </source>
</reference>
<feature type="transmembrane region" description="Helical" evidence="1">
    <location>
        <begin position="136"/>
        <end position="156"/>
    </location>
</feature>
<protein>
    <recommendedName>
        <fullName evidence="2">DUF6534 domain-containing protein</fullName>
    </recommendedName>
</protein>
<keyword evidence="4" id="KW-1185">Reference proteome</keyword>
<keyword evidence="1" id="KW-0472">Membrane</keyword>
<dbReference type="EMBL" id="JARJLG010000106">
    <property type="protein sequence ID" value="KAJ7744758.1"/>
    <property type="molecule type" value="Genomic_DNA"/>
</dbReference>
<evidence type="ECO:0000313" key="3">
    <source>
        <dbReference type="EMBL" id="KAJ7744758.1"/>
    </source>
</evidence>
<dbReference type="Pfam" id="PF20152">
    <property type="entry name" value="DUF6534"/>
    <property type="match status" value="1"/>
</dbReference>
<feature type="transmembrane region" description="Helical" evidence="1">
    <location>
        <begin position="48"/>
        <end position="72"/>
    </location>
</feature>
<dbReference type="PANTHER" id="PTHR40465:SF1">
    <property type="entry name" value="DUF6534 DOMAIN-CONTAINING PROTEIN"/>
    <property type="match status" value="1"/>
</dbReference>
<feature type="domain" description="DUF6534" evidence="2">
    <location>
        <begin position="184"/>
        <end position="264"/>
    </location>
</feature>
<dbReference type="Proteomes" id="UP001215280">
    <property type="component" value="Unassembled WGS sequence"/>
</dbReference>
<dbReference type="PANTHER" id="PTHR40465">
    <property type="entry name" value="CHROMOSOME 1, WHOLE GENOME SHOTGUN SEQUENCE"/>
    <property type="match status" value="1"/>
</dbReference>
<comment type="caution">
    <text evidence="3">The sequence shown here is derived from an EMBL/GenBank/DDBJ whole genome shotgun (WGS) entry which is preliminary data.</text>
</comment>
<evidence type="ECO:0000256" key="1">
    <source>
        <dbReference type="SAM" id="Phobius"/>
    </source>
</evidence>
<sequence length="321" mass="35907">MAPLHPLPNVQLSYGPMLIDVFANMILYGVLVGQMLTYHEGCRKDPKWLRLFVLFLLVIETANTVLDMVMIYQPLILEYGQKPVFFPTVFMARKIILYDPDSSIYLLPPEPLSVVLVSMPVQIFFGWRIYQLTACLWIPFVVFVFAMASFAGGLWTSIRICILKHIADKILLHNSKLLWLLSACGADIIITVSLVITLRGKKTGLPDADTIVDKVIRATIQTGMITYVSAFLPPTQRDAINFTWDIALSKLYTNCLMSTLNARQAFHLPRHMLSFTTVPIPGPGMSGKRVMIVQSAFECAPGPLESNTDEGSTRAANIYSM</sequence>
<evidence type="ECO:0000259" key="2">
    <source>
        <dbReference type="Pfam" id="PF20152"/>
    </source>
</evidence>
<organism evidence="3 4">
    <name type="scientific">Mycena maculata</name>
    <dbReference type="NCBI Taxonomy" id="230809"/>
    <lineage>
        <taxon>Eukaryota</taxon>
        <taxon>Fungi</taxon>
        <taxon>Dikarya</taxon>
        <taxon>Basidiomycota</taxon>
        <taxon>Agaricomycotina</taxon>
        <taxon>Agaricomycetes</taxon>
        <taxon>Agaricomycetidae</taxon>
        <taxon>Agaricales</taxon>
        <taxon>Marasmiineae</taxon>
        <taxon>Mycenaceae</taxon>
        <taxon>Mycena</taxon>
    </lineage>
</organism>
<accession>A0AAD7N3G3</accession>
<dbReference type="InterPro" id="IPR045339">
    <property type="entry name" value="DUF6534"/>
</dbReference>
<keyword evidence="1" id="KW-1133">Transmembrane helix</keyword>